<evidence type="ECO:0000256" key="4">
    <source>
        <dbReference type="PROSITE-ProRule" id="PRU00433"/>
    </source>
</evidence>
<reference evidence="8" key="1">
    <citation type="submission" date="2016-10" db="EMBL/GenBank/DDBJ databases">
        <authorList>
            <person name="Varghese N."/>
            <person name="Submissions S."/>
        </authorList>
    </citation>
    <scope>NUCLEOTIDE SEQUENCE [LARGE SCALE GENOMIC DNA]</scope>
    <source>
        <strain evidence="8">Nm76</strain>
    </source>
</reference>
<dbReference type="PANTHER" id="PTHR30600">
    <property type="entry name" value="CYTOCHROME C PEROXIDASE-RELATED"/>
    <property type="match status" value="1"/>
</dbReference>
<dbReference type="Pfam" id="PF21419">
    <property type="entry name" value="RoxA-like_Cyt-c"/>
    <property type="match status" value="1"/>
</dbReference>
<dbReference type="AlphaFoldDB" id="A0A1H8PTK4"/>
<feature type="chain" id="PRO_5011743498" description="Cytochrome c domain-containing protein" evidence="5">
    <location>
        <begin position="27"/>
        <end position="602"/>
    </location>
</feature>
<evidence type="ECO:0000256" key="2">
    <source>
        <dbReference type="ARBA" id="ARBA00022723"/>
    </source>
</evidence>
<keyword evidence="3 4" id="KW-0408">Iron</keyword>
<sequence length="602" mass="66386">MKNRIAVLFALSAITLAACSSHPLEAPSPPAYVSPVPDNWPQAQAKIVQKKADYLESHQVAYDWFGNFAFSEADGIPYLVLKLLPKLAPELWGSEENFLDAVGLFIDERQKTFPVARGIGFSGLSRAEAQGNIDYASFTCGACHIGRVRLENGQMDYLDGGVNASFNIVQFRVKAYQTLQKAYAGKTGDDRYAVLTQKLLDTLDATHQKNPNYFYNNYQSAGRNFDANYEAAQIALFKKTAGQTVKKYAQRVEAEYEGFGALIAKNYPGLESAMIAGFPGMADATGLSAINGYIGLRSTPILKWFAGIVLPPEPGITDFMSVWEQDKRLASWDESHKRLINGGGQWNGNIPMPIYRNLVAMLTLGLEQTDVRVAAFAEELLDGLPASPYPFAVDIALAKKGQDLFAEHCADCHQPKNGKVYDNLGTSMKRAYVVGAVLNYAARKGLYDNCSPDTTIRLYNKDIKPCAEFDGVSLAGKKDLLMSPNSEHHGYNARPLSGVWAQAPYLHNGTVPTVYHLLVPEERPASFVKSRLDYDQKLLGFSWNSQQTSGKEEGYVFQTNAVPALSNKGHDKDIVEGKKTYRLNWSGDKDGAFAIIEYLKTL</sequence>
<dbReference type="PROSITE" id="PS51257">
    <property type="entry name" value="PROKAR_LIPOPROTEIN"/>
    <property type="match status" value="1"/>
</dbReference>
<evidence type="ECO:0000256" key="1">
    <source>
        <dbReference type="ARBA" id="ARBA00022617"/>
    </source>
</evidence>
<feature type="signal peptide" evidence="5">
    <location>
        <begin position="1"/>
        <end position="26"/>
    </location>
</feature>
<evidence type="ECO:0000259" key="6">
    <source>
        <dbReference type="PROSITE" id="PS51007"/>
    </source>
</evidence>
<dbReference type="STRING" id="42354.SAMN05216333_11014"/>
<keyword evidence="1 4" id="KW-0349">Heme</keyword>
<feature type="domain" description="Cytochrome c" evidence="6">
    <location>
        <begin position="396"/>
        <end position="602"/>
    </location>
</feature>
<dbReference type="InterPro" id="IPR036909">
    <property type="entry name" value="Cyt_c-like_dom_sf"/>
</dbReference>
<evidence type="ECO:0000313" key="8">
    <source>
        <dbReference type="Proteomes" id="UP000198814"/>
    </source>
</evidence>
<proteinExistence type="predicted"/>
<dbReference type="PANTHER" id="PTHR30600:SF9">
    <property type="entry name" value="BLR7738 PROTEIN"/>
    <property type="match status" value="1"/>
</dbReference>
<dbReference type="SUPFAM" id="SSF46626">
    <property type="entry name" value="Cytochrome c"/>
    <property type="match status" value="1"/>
</dbReference>
<keyword evidence="5" id="KW-0732">Signal</keyword>
<dbReference type="RefSeq" id="WP_090317924.1">
    <property type="nucleotide sequence ID" value="NZ_FNOE01000008.1"/>
</dbReference>
<accession>A0A1H8PTK4</accession>
<organism evidence="7 8">
    <name type="scientific">Nitrosomonas oligotropha</name>
    <dbReference type="NCBI Taxonomy" id="42354"/>
    <lineage>
        <taxon>Bacteria</taxon>
        <taxon>Pseudomonadati</taxon>
        <taxon>Pseudomonadota</taxon>
        <taxon>Betaproteobacteria</taxon>
        <taxon>Nitrosomonadales</taxon>
        <taxon>Nitrosomonadaceae</taxon>
        <taxon>Nitrosomonas</taxon>
    </lineage>
</organism>
<evidence type="ECO:0000313" key="7">
    <source>
        <dbReference type="EMBL" id="SEO45091.1"/>
    </source>
</evidence>
<dbReference type="PROSITE" id="PS51007">
    <property type="entry name" value="CYTC"/>
    <property type="match status" value="1"/>
</dbReference>
<keyword evidence="2 4" id="KW-0479">Metal-binding</keyword>
<evidence type="ECO:0000256" key="3">
    <source>
        <dbReference type="ARBA" id="ARBA00023004"/>
    </source>
</evidence>
<dbReference type="GO" id="GO:0046872">
    <property type="term" value="F:metal ion binding"/>
    <property type="evidence" value="ECO:0007669"/>
    <property type="project" value="UniProtKB-KW"/>
</dbReference>
<dbReference type="OrthoDB" id="9805202at2"/>
<dbReference type="GO" id="GO:0004130">
    <property type="term" value="F:cytochrome-c peroxidase activity"/>
    <property type="evidence" value="ECO:0007669"/>
    <property type="project" value="TreeGrafter"/>
</dbReference>
<dbReference type="GO" id="GO:0009055">
    <property type="term" value="F:electron transfer activity"/>
    <property type="evidence" value="ECO:0007669"/>
    <property type="project" value="InterPro"/>
</dbReference>
<dbReference type="Proteomes" id="UP000198814">
    <property type="component" value="Unassembled WGS sequence"/>
</dbReference>
<dbReference type="InterPro" id="IPR009056">
    <property type="entry name" value="Cyt_c-like_dom"/>
</dbReference>
<evidence type="ECO:0000256" key="5">
    <source>
        <dbReference type="SAM" id="SignalP"/>
    </source>
</evidence>
<protein>
    <recommendedName>
        <fullName evidence="6">Cytochrome c domain-containing protein</fullName>
    </recommendedName>
</protein>
<name>A0A1H8PTK4_9PROT</name>
<dbReference type="Gene3D" id="1.10.760.10">
    <property type="entry name" value="Cytochrome c-like domain"/>
    <property type="match status" value="1"/>
</dbReference>
<dbReference type="GO" id="GO:0020037">
    <property type="term" value="F:heme binding"/>
    <property type="evidence" value="ECO:0007669"/>
    <property type="project" value="InterPro"/>
</dbReference>
<gene>
    <name evidence="7" type="ORF">SAMN05216333_11014</name>
</gene>
<dbReference type="InterPro" id="IPR051395">
    <property type="entry name" value="Cytochrome_c_Peroxidase/MauG"/>
</dbReference>
<dbReference type="EMBL" id="FODO01000010">
    <property type="protein sequence ID" value="SEO45091.1"/>
    <property type="molecule type" value="Genomic_DNA"/>
</dbReference>
<keyword evidence="8" id="KW-1185">Reference proteome</keyword>